<evidence type="ECO:0000313" key="3">
    <source>
        <dbReference type="Proteomes" id="UP001066276"/>
    </source>
</evidence>
<feature type="region of interest" description="Disordered" evidence="1">
    <location>
        <begin position="1"/>
        <end position="95"/>
    </location>
</feature>
<evidence type="ECO:0000313" key="2">
    <source>
        <dbReference type="EMBL" id="KAJ1148809.1"/>
    </source>
</evidence>
<gene>
    <name evidence="2" type="ORF">NDU88_001635</name>
</gene>
<feature type="compositionally biased region" description="Basic and acidic residues" evidence="1">
    <location>
        <begin position="53"/>
        <end position="79"/>
    </location>
</feature>
<dbReference type="AlphaFoldDB" id="A0AAV7R949"/>
<reference evidence="2" key="1">
    <citation type="journal article" date="2022" name="bioRxiv">
        <title>Sequencing and chromosome-scale assembly of the giantPleurodeles waltlgenome.</title>
        <authorList>
            <person name="Brown T."/>
            <person name="Elewa A."/>
            <person name="Iarovenko S."/>
            <person name="Subramanian E."/>
            <person name="Araus A.J."/>
            <person name="Petzold A."/>
            <person name="Susuki M."/>
            <person name="Suzuki K.-i.T."/>
            <person name="Hayashi T."/>
            <person name="Toyoda A."/>
            <person name="Oliveira C."/>
            <person name="Osipova E."/>
            <person name="Leigh N.D."/>
            <person name="Simon A."/>
            <person name="Yun M.H."/>
        </authorList>
    </citation>
    <scope>NUCLEOTIDE SEQUENCE</scope>
    <source>
        <strain evidence="2">20211129_DDA</strain>
        <tissue evidence="2">Liver</tissue>
    </source>
</reference>
<dbReference type="EMBL" id="JANPWB010000009">
    <property type="protein sequence ID" value="KAJ1148809.1"/>
    <property type="molecule type" value="Genomic_DNA"/>
</dbReference>
<accession>A0AAV7R949</accession>
<feature type="compositionally biased region" description="Basic and acidic residues" evidence="1">
    <location>
        <begin position="15"/>
        <end position="33"/>
    </location>
</feature>
<protein>
    <submittedName>
        <fullName evidence="2">Uncharacterized protein</fullName>
    </submittedName>
</protein>
<dbReference type="Proteomes" id="UP001066276">
    <property type="component" value="Chromosome 5"/>
</dbReference>
<proteinExistence type="predicted"/>
<organism evidence="2 3">
    <name type="scientific">Pleurodeles waltl</name>
    <name type="common">Iberian ribbed newt</name>
    <dbReference type="NCBI Taxonomy" id="8319"/>
    <lineage>
        <taxon>Eukaryota</taxon>
        <taxon>Metazoa</taxon>
        <taxon>Chordata</taxon>
        <taxon>Craniata</taxon>
        <taxon>Vertebrata</taxon>
        <taxon>Euteleostomi</taxon>
        <taxon>Amphibia</taxon>
        <taxon>Batrachia</taxon>
        <taxon>Caudata</taxon>
        <taxon>Salamandroidea</taxon>
        <taxon>Salamandridae</taxon>
        <taxon>Pleurodelinae</taxon>
        <taxon>Pleurodeles</taxon>
    </lineage>
</organism>
<evidence type="ECO:0000256" key="1">
    <source>
        <dbReference type="SAM" id="MobiDB-lite"/>
    </source>
</evidence>
<sequence>MEKCVTSLRRNNMKNPEENTRSQEGEHTQKEDTDSSEGGNPDWRGTTGAATSRNKEEASLNHLRERAERADGSGRRPAEDALTCHVPGLTRYMPV</sequence>
<comment type="caution">
    <text evidence="2">The sequence shown here is derived from an EMBL/GenBank/DDBJ whole genome shotgun (WGS) entry which is preliminary data.</text>
</comment>
<keyword evidence="3" id="KW-1185">Reference proteome</keyword>
<name>A0AAV7R949_PLEWA</name>